<dbReference type="STRING" id="1754190.A0A1Y2AWK7"/>
<gene>
    <name evidence="1" type="ORF">LY90DRAFT_674511</name>
</gene>
<name>A0A1Y2AWK7_9FUNG</name>
<evidence type="ECO:0000313" key="2">
    <source>
        <dbReference type="Proteomes" id="UP000193920"/>
    </source>
</evidence>
<sequence>MTKLNKVQKKDMLEELKKQEALMDMDVLNSKDNDQRRQDHFQKTILAIQSIVSRKLYKAVAPSLEIYFRDVWKISRAQVYRFLDCATVLNTLEGFQDRPSKERLCRSLKRHGKSPTNIRNLWTLVKIKASDREITSTLIGKCWEEIVASGKEVMEDPIPKKKECKPRKSKINFSLDSSTLVIPSSNQNAISNKTLKNHSQIKGNLVSNINTSFSSPSIITVNNTTTVLPAQKDKINTTSSLGTPLMDTNIYQYNKNIENITLPTPTTTQEQQIPEPIYASNDEKNQKMLLQSLPTPTMSSSKTLYNDDNQTSINATNSVNSTLSSEINTTSNIKYEPKQNEKKITSSYPSPTASHVITQQVNQYPTTDPASQYIVKQSVSPISVQKVNFPIGSLMVNPSPSTTPVVDSAIIDSLPQANQQIILNDLNANHGVGLSLSGFSHTTIQGQDPNNNIHVLNQSYIPMQQGDSTAQQAASYQIITNPNCILSPTLQSQPAQGLSIQSTFGSIPSYPINQPQTPQSLLMNNTANGIIDSNNMIYQSTTPKGVIFQSLSNQLAMQPSSIVYTVPPTPDQSIMLSPPSQSQVNYFNIAP</sequence>
<organism evidence="1 2">
    <name type="scientific">Neocallimastix californiae</name>
    <dbReference type="NCBI Taxonomy" id="1754190"/>
    <lineage>
        <taxon>Eukaryota</taxon>
        <taxon>Fungi</taxon>
        <taxon>Fungi incertae sedis</taxon>
        <taxon>Chytridiomycota</taxon>
        <taxon>Chytridiomycota incertae sedis</taxon>
        <taxon>Neocallimastigomycetes</taxon>
        <taxon>Neocallimastigales</taxon>
        <taxon>Neocallimastigaceae</taxon>
        <taxon>Neocallimastix</taxon>
    </lineage>
</organism>
<protein>
    <submittedName>
        <fullName evidence="1">Uncharacterized protein</fullName>
    </submittedName>
</protein>
<keyword evidence="2" id="KW-1185">Reference proteome</keyword>
<dbReference type="Proteomes" id="UP000193920">
    <property type="component" value="Unassembled WGS sequence"/>
</dbReference>
<dbReference type="OrthoDB" id="5595153at2759"/>
<dbReference type="AlphaFoldDB" id="A0A1Y2AWK7"/>
<dbReference type="EMBL" id="MCOG01000200">
    <property type="protein sequence ID" value="ORY26627.1"/>
    <property type="molecule type" value="Genomic_DNA"/>
</dbReference>
<reference evidence="1 2" key="1">
    <citation type="submission" date="2016-08" db="EMBL/GenBank/DDBJ databases">
        <title>A Parts List for Fungal Cellulosomes Revealed by Comparative Genomics.</title>
        <authorList>
            <consortium name="DOE Joint Genome Institute"/>
            <person name="Haitjema C.H."/>
            <person name="Gilmore S.P."/>
            <person name="Henske J.K."/>
            <person name="Solomon K.V."/>
            <person name="De Groot R."/>
            <person name="Kuo A."/>
            <person name="Mondo S.J."/>
            <person name="Salamov A.A."/>
            <person name="Labutti K."/>
            <person name="Zhao Z."/>
            <person name="Chiniquy J."/>
            <person name="Barry K."/>
            <person name="Brewer H.M."/>
            <person name="Purvine S.O."/>
            <person name="Wright A.T."/>
            <person name="Boxma B."/>
            <person name="Van Alen T."/>
            <person name="Hackstein J.H."/>
            <person name="Baker S.E."/>
            <person name="Grigoriev I.V."/>
            <person name="O'Malley M.A."/>
        </authorList>
    </citation>
    <scope>NUCLEOTIDE SEQUENCE [LARGE SCALE GENOMIC DNA]</scope>
    <source>
        <strain evidence="1 2">G1</strain>
    </source>
</reference>
<comment type="caution">
    <text evidence="1">The sequence shown here is derived from an EMBL/GenBank/DDBJ whole genome shotgun (WGS) entry which is preliminary data.</text>
</comment>
<evidence type="ECO:0000313" key="1">
    <source>
        <dbReference type="EMBL" id="ORY26627.1"/>
    </source>
</evidence>
<accession>A0A1Y2AWK7</accession>
<proteinExistence type="predicted"/>